<protein>
    <submittedName>
        <fullName evidence="2">Uncharacterized protein</fullName>
    </submittedName>
</protein>
<feature type="region of interest" description="Disordered" evidence="1">
    <location>
        <begin position="1"/>
        <end position="21"/>
    </location>
</feature>
<proteinExistence type="predicted"/>
<evidence type="ECO:0000313" key="3">
    <source>
        <dbReference type="Proteomes" id="UP000268192"/>
    </source>
</evidence>
<dbReference type="AlphaFoldDB" id="A0A3S9B5K4"/>
<keyword evidence="3" id="KW-1185">Reference proteome</keyword>
<reference evidence="2 3" key="1">
    <citation type="submission" date="2018-09" db="EMBL/GenBank/DDBJ databases">
        <title>Marinorhizobium profundi gen. nov., sp. nov., isolated from a deep-sea sediment sample from the New Britain Trench and proposal of Marinorhizobiaceae fam. nov. in the order Rhizobiales of the class Alphaproteobacteria.</title>
        <authorList>
            <person name="Cao J."/>
        </authorList>
    </citation>
    <scope>NUCLEOTIDE SEQUENCE [LARGE SCALE GENOMIC DNA]</scope>
    <source>
        <strain evidence="2 3">WS11</strain>
    </source>
</reference>
<dbReference type="KEGG" id="abaw:D5400_13790"/>
<gene>
    <name evidence="2" type="ORF">D5400_13790</name>
</gene>
<dbReference type="Proteomes" id="UP000268192">
    <property type="component" value="Chromosome"/>
</dbReference>
<accession>A0A3S9B5K4</accession>
<name>A0A3S9B5K4_9HYPH</name>
<feature type="compositionally biased region" description="Basic and acidic residues" evidence="1">
    <location>
        <begin position="1"/>
        <end position="12"/>
    </location>
</feature>
<evidence type="ECO:0000313" key="2">
    <source>
        <dbReference type="EMBL" id="AZN72206.1"/>
    </source>
</evidence>
<sequence>MGEVQDRGDDPAMGRGGRCRHQGERVAQGGTICLEVNGERYNALCGMELNNTSWLRQPGSC</sequence>
<organism evidence="2 3">
    <name type="scientific">Georhizobium profundi</name>
    <dbReference type="NCBI Taxonomy" id="2341112"/>
    <lineage>
        <taxon>Bacteria</taxon>
        <taxon>Pseudomonadati</taxon>
        <taxon>Pseudomonadota</taxon>
        <taxon>Alphaproteobacteria</taxon>
        <taxon>Hyphomicrobiales</taxon>
        <taxon>Rhizobiaceae</taxon>
        <taxon>Georhizobium</taxon>
    </lineage>
</organism>
<evidence type="ECO:0000256" key="1">
    <source>
        <dbReference type="SAM" id="MobiDB-lite"/>
    </source>
</evidence>
<dbReference type="EMBL" id="CP032509">
    <property type="protein sequence ID" value="AZN72206.1"/>
    <property type="molecule type" value="Genomic_DNA"/>
</dbReference>